<accession>A0ABQ2F0G5</accession>
<dbReference type="Proteomes" id="UP000647587">
    <property type="component" value="Unassembled WGS sequence"/>
</dbReference>
<dbReference type="EMBL" id="BMPP01000016">
    <property type="protein sequence ID" value="GGK36204.1"/>
    <property type="molecule type" value="Genomic_DNA"/>
</dbReference>
<comment type="caution">
    <text evidence="2">The sequence shown here is derived from an EMBL/GenBank/DDBJ whole genome shotgun (WGS) entry which is preliminary data.</text>
</comment>
<name>A0ABQ2F0G5_9DEIO</name>
<evidence type="ECO:0000313" key="3">
    <source>
        <dbReference type="Proteomes" id="UP000647587"/>
    </source>
</evidence>
<organism evidence="2 3">
    <name type="scientific">Deinococcus malanensis</name>
    <dbReference type="NCBI Taxonomy" id="1706855"/>
    <lineage>
        <taxon>Bacteria</taxon>
        <taxon>Thermotogati</taxon>
        <taxon>Deinococcota</taxon>
        <taxon>Deinococci</taxon>
        <taxon>Deinococcales</taxon>
        <taxon>Deinococcaceae</taxon>
        <taxon>Deinococcus</taxon>
    </lineage>
</organism>
<keyword evidence="1" id="KW-0472">Membrane</keyword>
<keyword evidence="1" id="KW-0812">Transmembrane</keyword>
<proteinExistence type="predicted"/>
<feature type="transmembrane region" description="Helical" evidence="1">
    <location>
        <begin position="7"/>
        <end position="25"/>
    </location>
</feature>
<dbReference type="RefSeq" id="WP_386839584.1">
    <property type="nucleotide sequence ID" value="NZ_JBHUEV010000002.1"/>
</dbReference>
<sequence length="59" mass="7200">MPLSPDFLPRTLLLVLIMVPFTHWLRRQGMRRWEEVLLVILVLVAFQLLWDWVLWDLLT</sequence>
<feature type="transmembrane region" description="Helical" evidence="1">
    <location>
        <begin position="37"/>
        <end position="55"/>
    </location>
</feature>
<keyword evidence="3" id="KW-1185">Reference proteome</keyword>
<keyword evidence="1" id="KW-1133">Transmembrane helix</keyword>
<gene>
    <name evidence="2" type="ORF">GCM10008955_32660</name>
</gene>
<reference evidence="3" key="1">
    <citation type="journal article" date="2019" name="Int. J. Syst. Evol. Microbiol.">
        <title>The Global Catalogue of Microorganisms (GCM) 10K type strain sequencing project: providing services to taxonomists for standard genome sequencing and annotation.</title>
        <authorList>
            <consortium name="The Broad Institute Genomics Platform"/>
            <consortium name="The Broad Institute Genome Sequencing Center for Infectious Disease"/>
            <person name="Wu L."/>
            <person name="Ma J."/>
        </authorList>
    </citation>
    <scope>NUCLEOTIDE SEQUENCE [LARGE SCALE GENOMIC DNA]</scope>
    <source>
        <strain evidence="3">JCM 30331</strain>
    </source>
</reference>
<evidence type="ECO:0000256" key="1">
    <source>
        <dbReference type="SAM" id="Phobius"/>
    </source>
</evidence>
<protein>
    <submittedName>
        <fullName evidence="2">Uncharacterized protein</fullName>
    </submittedName>
</protein>
<evidence type="ECO:0000313" key="2">
    <source>
        <dbReference type="EMBL" id="GGK36204.1"/>
    </source>
</evidence>